<evidence type="ECO:0000313" key="18">
    <source>
        <dbReference type="Ensembl" id="ENSAPEP00000034981.1"/>
    </source>
</evidence>
<reference evidence="18" key="2">
    <citation type="submission" date="2025-08" db="UniProtKB">
        <authorList>
            <consortium name="Ensembl"/>
        </authorList>
    </citation>
    <scope>IDENTIFICATION</scope>
</reference>
<evidence type="ECO:0000256" key="13">
    <source>
        <dbReference type="ARBA" id="ARBA00069509"/>
    </source>
</evidence>
<dbReference type="Pfam" id="PF12662">
    <property type="entry name" value="cEGF"/>
    <property type="match status" value="2"/>
</dbReference>
<evidence type="ECO:0000256" key="12">
    <source>
        <dbReference type="ARBA" id="ARBA00023180"/>
    </source>
</evidence>
<feature type="domain" description="EGF-like" evidence="16">
    <location>
        <begin position="1765"/>
        <end position="1804"/>
    </location>
</feature>
<dbReference type="FunFam" id="3.90.290.10:FF:000005">
    <property type="entry name" value="Fibrillin 2"/>
    <property type="match status" value="1"/>
</dbReference>
<evidence type="ECO:0000313" key="19">
    <source>
        <dbReference type="Proteomes" id="UP000265080"/>
    </source>
</evidence>
<dbReference type="Ensembl" id="ENSAPET00000035895.1">
    <property type="protein sequence ID" value="ENSAPEP00000034981.1"/>
    <property type="gene ID" value="ENSAPEG00000024838.1"/>
</dbReference>
<dbReference type="PROSITE" id="PS00010">
    <property type="entry name" value="ASX_HYDROXYL"/>
    <property type="match status" value="34"/>
</dbReference>
<dbReference type="FunFam" id="3.90.290.10:FF:000003">
    <property type="entry name" value="Fibrillin 3"/>
    <property type="match status" value="1"/>
</dbReference>
<feature type="disulfide bond" evidence="14">
    <location>
        <begin position="1924"/>
        <end position="1934"/>
    </location>
</feature>
<feature type="domain" description="TB" evidence="17">
    <location>
        <begin position="1528"/>
        <end position="1582"/>
    </location>
</feature>
<dbReference type="FunFam" id="3.90.290.10:FF:000020">
    <property type="entry name" value="Fibrillin-1"/>
    <property type="match status" value="1"/>
</dbReference>
<dbReference type="Pfam" id="PF21364">
    <property type="entry name" value="EGF_FBN_1st"/>
    <property type="match status" value="1"/>
</dbReference>
<dbReference type="Pfam" id="PF00683">
    <property type="entry name" value="TB"/>
    <property type="match status" value="9"/>
</dbReference>
<keyword evidence="11 14" id="KW-1015">Disulfide bond</keyword>
<dbReference type="CDD" id="cd00054">
    <property type="entry name" value="EGF_CA"/>
    <property type="match status" value="26"/>
</dbReference>
<feature type="domain" description="TB" evidence="17">
    <location>
        <begin position="833"/>
        <end position="882"/>
    </location>
</feature>
<dbReference type="InterPro" id="IPR026823">
    <property type="entry name" value="cEGF"/>
</dbReference>
<keyword evidence="9" id="KW-0677">Repeat</keyword>
<dbReference type="InterPro" id="IPR013032">
    <property type="entry name" value="EGF-like_CS"/>
</dbReference>
<dbReference type="FunFam" id="3.90.290.10:FF:000011">
    <property type="entry name" value="Fibrillin 2"/>
    <property type="match status" value="1"/>
</dbReference>
<dbReference type="FunFam" id="2.10.25.10:FF:000049">
    <property type="entry name" value="Fibrillin 2"/>
    <property type="match status" value="1"/>
</dbReference>
<dbReference type="FunFam" id="2.10.25.10:FF:000002">
    <property type="entry name" value="Latent-transforming growth factor beta-binding protein 3"/>
    <property type="match status" value="1"/>
</dbReference>
<feature type="domain" description="TB" evidence="17">
    <location>
        <begin position="768"/>
        <end position="805"/>
    </location>
</feature>
<dbReference type="InterPro" id="IPR049388">
    <property type="entry name" value="FBN_EGF_N"/>
</dbReference>
<feature type="domain" description="EGF-like" evidence="16">
    <location>
        <begin position="648"/>
        <end position="689"/>
    </location>
</feature>
<dbReference type="Pfam" id="PF07645">
    <property type="entry name" value="EGF_CA"/>
    <property type="match status" value="31"/>
</dbReference>
<dbReference type="FunFam" id="2.10.25.10:FF:000010">
    <property type="entry name" value="Pro-epidermal growth factor"/>
    <property type="match status" value="2"/>
</dbReference>
<dbReference type="FunFam" id="2.10.25.10:FF:000133">
    <property type="entry name" value="Fibrillin 3"/>
    <property type="match status" value="1"/>
</dbReference>
<feature type="domain" description="EGF-like" evidence="16">
    <location>
        <begin position="970"/>
        <end position="1011"/>
    </location>
</feature>
<feature type="domain" description="EGF-like" evidence="16">
    <location>
        <begin position="690"/>
        <end position="731"/>
    </location>
</feature>
<dbReference type="FunFam" id="2.10.25.10:FF:000038">
    <property type="entry name" value="Fibrillin 2"/>
    <property type="match status" value="1"/>
</dbReference>
<dbReference type="Pfam" id="PF18193">
    <property type="entry name" value="Fibrillin_U_N"/>
    <property type="match status" value="1"/>
</dbReference>
<dbReference type="FunFam" id="2.10.25.10:FF:000044">
    <property type="entry name" value="Fibrillin 2"/>
    <property type="match status" value="1"/>
</dbReference>
<feature type="domain" description="EGF-like" evidence="16">
    <location>
        <begin position="459"/>
        <end position="500"/>
    </location>
</feature>
<feature type="domain" description="EGF-like" evidence="16">
    <location>
        <begin position="1196"/>
        <end position="1236"/>
    </location>
</feature>
<dbReference type="PROSITE" id="PS50026">
    <property type="entry name" value="EGF_3"/>
    <property type="match status" value="31"/>
</dbReference>
<dbReference type="InterPro" id="IPR018097">
    <property type="entry name" value="EGF_Ca-bd_CS"/>
</dbReference>
<feature type="domain" description="EGF-like" evidence="16">
    <location>
        <begin position="2400"/>
        <end position="2436"/>
    </location>
</feature>
<feature type="domain" description="EGF-like" evidence="16">
    <location>
        <begin position="2278"/>
        <end position="2314"/>
    </location>
</feature>
<accession>A0A3P8UDQ4</accession>
<feature type="signal peptide" evidence="15">
    <location>
        <begin position="1"/>
        <end position="30"/>
    </location>
</feature>
<dbReference type="FunFam" id="2.10.25.10:FF:000159">
    <property type="entry name" value="Fibrillin 2"/>
    <property type="match status" value="1"/>
</dbReference>
<dbReference type="Gene3D" id="2.10.25.10">
    <property type="entry name" value="Laminin"/>
    <property type="match status" value="41"/>
</dbReference>
<protein>
    <recommendedName>
        <fullName evidence="13">Fibrillin-1</fullName>
    </recommendedName>
</protein>
<evidence type="ECO:0000256" key="5">
    <source>
        <dbReference type="ARBA" id="ARBA00022536"/>
    </source>
</evidence>
<dbReference type="FunFam" id="2.10.25.10:FF:000096">
    <property type="entry name" value="Putative fibrillin 2"/>
    <property type="match status" value="1"/>
</dbReference>
<dbReference type="Pfam" id="PF14670">
    <property type="entry name" value="FXa_inhibition"/>
    <property type="match status" value="1"/>
</dbReference>
<dbReference type="FunFam" id="2.10.25.10:FF:000087">
    <property type="entry name" value="Fibrillin 2"/>
    <property type="match status" value="1"/>
</dbReference>
<feature type="domain" description="EGF-like" evidence="16">
    <location>
        <begin position="927"/>
        <end position="969"/>
    </location>
</feature>
<dbReference type="SUPFAM" id="SSF57184">
    <property type="entry name" value="Growth factor receptor domain"/>
    <property type="match status" value="11"/>
</dbReference>
<feature type="domain" description="EGF-like" evidence="16">
    <location>
        <begin position="1012"/>
        <end position="1053"/>
    </location>
</feature>
<dbReference type="PIRSF" id="PIRSF036312">
    <property type="entry name" value="Fibrillin"/>
    <property type="match status" value="1"/>
</dbReference>
<feature type="domain" description="EGF-like" evidence="16">
    <location>
        <begin position="1237"/>
        <end position="1278"/>
    </location>
</feature>
<feature type="domain" description="TB" evidence="17">
    <location>
        <begin position="1851"/>
        <end position="1894"/>
    </location>
</feature>
<keyword evidence="6" id="KW-0597">Phosphoprotein</keyword>
<dbReference type="InterPro" id="IPR009030">
    <property type="entry name" value="Growth_fac_rcpt_cys_sf"/>
</dbReference>
<dbReference type="InterPro" id="IPR000742">
    <property type="entry name" value="EGF"/>
</dbReference>
<comment type="caution">
    <text evidence="14">Lacks conserved residue(s) required for the propagation of feature annotation.</text>
</comment>
<evidence type="ECO:0000256" key="4">
    <source>
        <dbReference type="ARBA" id="ARBA00022530"/>
    </source>
</evidence>
<dbReference type="STRING" id="161767.ENSAPEP00000034981"/>
<keyword evidence="19" id="KW-1185">Reference proteome</keyword>
<evidence type="ECO:0000256" key="7">
    <source>
        <dbReference type="ARBA" id="ARBA00022702"/>
    </source>
</evidence>
<evidence type="ECO:0000256" key="2">
    <source>
        <dbReference type="ARBA" id="ARBA00008972"/>
    </source>
</evidence>
<reference evidence="18 19" key="1">
    <citation type="submission" date="2018-03" db="EMBL/GenBank/DDBJ databases">
        <title>Finding Nemo's genes: A chromosome-scale reference assembly of the genome of the orange clownfish Amphiprion percula.</title>
        <authorList>
            <person name="Lehmann R."/>
        </authorList>
    </citation>
    <scope>NUCLEOTIDE SEQUENCE</scope>
</reference>
<dbReference type="FunFam" id="2.10.25.10:FF:000005">
    <property type="entry name" value="Fibrillin 2"/>
    <property type="match status" value="3"/>
</dbReference>
<feature type="domain" description="EGF-like" evidence="16">
    <location>
        <begin position="419"/>
        <end position="458"/>
    </location>
</feature>
<feature type="domain" description="EGF-like" evidence="16">
    <location>
        <begin position="1320"/>
        <end position="1360"/>
    </location>
</feature>
<feature type="domain" description="EGF-like" evidence="16">
    <location>
        <begin position="2195"/>
        <end position="2232"/>
    </location>
</feature>
<feature type="domain" description="EGF-like" evidence="16">
    <location>
        <begin position="2317"/>
        <end position="2359"/>
    </location>
</feature>
<dbReference type="GeneTree" id="ENSGT00950000183158"/>
<keyword evidence="4" id="KW-0272">Extracellular matrix</keyword>
<dbReference type="GO" id="GO:0048731">
    <property type="term" value="P:system development"/>
    <property type="evidence" value="ECO:0007669"/>
    <property type="project" value="UniProtKB-ARBA"/>
</dbReference>
<feature type="domain" description="TB" evidence="17">
    <location>
        <begin position="588"/>
        <end position="640"/>
    </location>
</feature>
<proteinExistence type="inferred from homology"/>
<feature type="domain" description="EGF-like" evidence="16">
    <location>
        <begin position="501"/>
        <end position="537"/>
    </location>
</feature>
<dbReference type="SUPFAM" id="SSF57581">
    <property type="entry name" value="TB module/8-cys domain"/>
    <property type="match status" value="9"/>
</dbReference>
<dbReference type="InterPro" id="IPR036773">
    <property type="entry name" value="TB_dom_sf"/>
</dbReference>
<keyword evidence="8 15" id="KW-0732">Signal</keyword>
<dbReference type="SMART" id="SM00179">
    <property type="entry name" value="EGF_CA"/>
    <property type="match status" value="40"/>
</dbReference>
<feature type="disulfide bond" evidence="14">
    <location>
        <begin position="423"/>
        <end position="433"/>
    </location>
</feature>
<dbReference type="OMA" id="DPKCHAG"/>
<evidence type="ECO:0000256" key="9">
    <source>
        <dbReference type="ARBA" id="ARBA00022737"/>
    </source>
</evidence>
<dbReference type="SUPFAM" id="SSF57196">
    <property type="entry name" value="EGF/Laminin"/>
    <property type="match status" value="10"/>
</dbReference>
<dbReference type="InterPro" id="IPR000152">
    <property type="entry name" value="EGF-type_Asp/Asn_hydroxyl_site"/>
</dbReference>
<evidence type="ECO:0000256" key="14">
    <source>
        <dbReference type="PROSITE-ProRule" id="PRU00076"/>
    </source>
</evidence>
<feature type="domain" description="EGF-like" evidence="16">
    <location>
        <begin position="265"/>
        <end position="306"/>
    </location>
</feature>
<feature type="domain" description="EGF-like" evidence="16">
    <location>
        <begin position="2084"/>
        <end position="2125"/>
    </location>
</feature>
<dbReference type="InterPro" id="IPR017878">
    <property type="entry name" value="TB_dom"/>
</dbReference>
<comment type="similarity">
    <text evidence="2">Belongs to the fibrillin family.</text>
</comment>
<feature type="domain" description="EGF-like" evidence="16">
    <location>
        <begin position="1959"/>
        <end position="1998"/>
    </location>
</feature>
<dbReference type="PANTHER" id="PTHR47333">
    <property type="entry name" value="VON WILLEBRAND FACTOR C AND EGF DOMAIN-CONTAINING PROTEIN"/>
    <property type="match status" value="1"/>
</dbReference>
<dbReference type="FunFam" id="2.10.25.10:FF:000003">
    <property type="entry name" value="fibrillin-1 isoform X1"/>
    <property type="match status" value="14"/>
</dbReference>
<feature type="domain" description="TB" evidence="17">
    <location>
        <begin position="2130"/>
        <end position="2183"/>
    </location>
</feature>
<feature type="chain" id="PRO_5018175787" description="Fibrillin-1" evidence="15">
    <location>
        <begin position="31"/>
        <end position="2662"/>
    </location>
</feature>
<evidence type="ECO:0000259" key="17">
    <source>
        <dbReference type="PROSITE" id="PS51364"/>
    </source>
</evidence>
<keyword evidence="5 14" id="KW-0245">EGF-like domain</keyword>
<dbReference type="Pfam" id="PF12947">
    <property type="entry name" value="EGF_3"/>
    <property type="match status" value="2"/>
</dbReference>
<feature type="domain" description="EGF-like" evidence="16">
    <location>
        <begin position="1279"/>
        <end position="1315"/>
    </location>
</feature>
<feature type="domain" description="EGF-like" evidence="16">
    <location>
        <begin position="1600"/>
        <end position="1641"/>
    </location>
</feature>
<feature type="domain" description="EGF-like" evidence="16">
    <location>
        <begin position="1920"/>
        <end position="1955"/>
    </location>
</feature>
<dbReference type="InterPro" id="IPR040872">
    <property type="entry name" value="Fibrillin_U_N"/>
</dbReference>
<dbReference type="InterPro" id="IPR024731">
    <property type="entry name" value="NELL2-like_EGF"/>
</dbReference>
<reference evidence="18" key="3">
    <citation type="submission" date="2025-09" db="UniProtKB">
        <authorList>
            <consortium name="Ensembl"/>
        </authorList>
    </citation>
    <scope>IDENTIFICATION</scope>
</reference>
<dbReference type="FunFam" id="2.10.25.10:FF:000023">
    <property type="entry name" value="Fibrillin 2"/>
    <property type="match status" value="1"/>
</dbReference>
<sequence length="2662" mass="289270">MPDSQRGGRLPQLAVALVALLSLCAGLGDAAEVLDAADSEVVTKQTDTRASRAKRRGGTDVLRGPNVCGSRNNAYCCPGWKTLTGGNQCIVPICRSSCGDGFCSRPNMCTCPNGQIAPSCGSKSVQHCNIRCMNGGTCAEDNCLCQKGYVGNHCGQHYRTGPCFASVNNQMCQGQLTGIVCTKTLCCATVGRAWGHPCEMCPAQPHPCRRGFIPNHRTGACQDVDECQAIPGICQGGNCINTVGSFECKCPAGHKFNEVSQKCEDLDECSNIPGLCGVGECSNTVGSYFCKCIQGYYTSVDGSRCIDARGGYCYGSLLNGRCANQNSQLLTKMQCCCDSGRCWSDGSTPEMCPIRGTANLPLFFTCAHFRGVPETNITNMCQAYRNLCLNGRCIPMPFSGYRCECNMGFKLDERGECIDDDECERSPCAHGECVNTPGSYICQCPAGFQSTATRTECRDLDECVANGRICNNGRCVNTEGSFHCVCNAGFEISLDGKNCQDQDECLIRNMCLNGLCINEDGSFKCICKPGFLLDTSGRMCVDIDECETSGICMNGHCVNTEGSFRCECMAGMAVGLDGRVCVDTHMRSSCYGGYKRGQCVRPLFGAVTKSECCCASTEYAYGEPCQPCPPQSSAEFLALCPNGPGITDINECALDPDICQNGVCENMLRTYKCTCNEGFEVDLTGKNCIDIDECLMNRLLCDNGLCRNTPGSFTCQCPKGYLFDPETDVCEDVDECKSNPCVNGDCMNSQGSFVCCVRWAALWTTTKSTCWLKIVNNRCEVNINGATLKSHCCATLGEAWNSPCANVKSVKSFPGVCINGKCVNTPVLLFLPFFRTGDERCGAPIPGKHRVDACCCSVGVAWALNAMNVQKREPKNYAQLCPRGPGFSHRGDFINGKTLPQRNTIGSFRCRCDNGYALDSDERNCTDIDECRISPDLCGQGRCVNTPGDFECECLEGYESGFMMMKNCMDIDECERNPLLCRGGDCVNTEGSFQCVCPEGHEIAPDGSACLDINECELSDRLCRNGQCVNMIGRYQCSCNTGYKSTEDRLDCVDIDECTIENGGCETFCTNSEGSYECSCHSGYALMPDLRSCTDIDECEESPDICDGGQSHFTSRTPRLTPSLNPNICLGNCENTKGSFICHCDLGYSVRKGTTAAQCEIGAHNCDRHATCTNTAGSFKCNCAPGWIGNGLKCTDLDECSNGTHMCSNNADCLNTMGSYRCMCKDGFSGDGFYCSDSDECAENGNLCESGHCLNLPGGYRCECDMGFIPTSDGKACEDIDECTFAGICVNGRCQNIPGLFRCECNIGYELDRSGGNCTDINECADPTICINGMCINVPGSYICNCPADFELNPTRVGCVDTRSGSCYLDVRSRGDASESLDCSNEIGVGVSKASCCCSLGQGWGNPCESCPSVNSSESYKTLCPGGEGFRPNPITVILEDINECQELPGLCQGGLCINTFGSFQCECPRGFALNTETRVCEDINECERPGICGPGQCYNTIGNYTCICPVDYMQVNGGNNCMDMRKSYCYRNFYSNGTCDEELTFNMTKKMCCCSYNIGIAWNKPCEQCPMPATDEFAVLCGSERPGYYIDITTGRVIDIDECREIPGVCENGVCINMIGSFRCECPIGFIYNDKLLICEDRNECLETPAACNPGQCIDTLGSYRCICPNGYKTTRDESMCVGMCWVPSVVNSVRNVSHNLRCNSAFWFQMWTNARGSPVHKSGKCSTQRGLCRNGQCVNMVGTFLCVCNDGYELTLDGRLCSDINECAVNPGTCGAGTCLNLDGSYRCICPPGYYLHEETCEDIDECSQSPELCTFGTCSNTEGSFTCLCPEGFQLSASGRRCLDIRVNYCYTKFENGRCLAPKPQNTSKEACCCTGMPGQGWGDPCEICPTFTFPEAYPLLCRNVGYQQGPDDHPKDIDECLNDPCINGQCINTDGSFRCECPMGYLLENLLVDVYTNECDIGNPCGNGTCTNVIGGFECACDEGFEPGPMMTCEDINECAQNPLLCAFRCVNVVGSYECKCPTGYVLREDKRMCKDQNECEDGIDDCASRGMTCKNLIGTYMCICSPGYTRQPGGEGCMDLNECTAKPGICKNGRCENTVGSYRCRCDQGFVANPTQTECIDNREGFCFTEVLTTLCQMTSSNRNMVTKSECCCDGGRGWGTNCELCPLPGTTQYKKMCPLGPGYTTDGRDIDECRVMGNLCKNGQCINSLGSYNCVCKPGYTTDISGTLCVDVDECIQAPKPCNFICKNTEGGYLCSCPRGYILQEDGKSCRDLDECSTKQHNCQFLCVNTIGGFTCKCPPGFTQHHTACIDNNECATDPNLCGSNGVCQNTPGSFSCDCQRGFSLDPNGQNCEDMDECDGNHRCQHGCQNLVGGYRCSCPQGYLQHYQWNQCVDENECLNSQICGGASCHNTLGSFRCLCPTGFNYEQTSGGCSDINECSTTQNPCKFGCSNTDGGYLCGCPPGYFRAGQGHCVTGLGFTSGGSSGPGGEVDDNSLSPEACYECKINGYPKKGRKRRSTNSTQEAPLEDTQEEMVSLASMDIEDTLQFHLNISDLSNRDHILEFTPALSTLSDHVRYSIDYGNEDGYFKINQREGVSYLHLSKKKALLPGAYSLQISSMPLYRKKELAELEDRHDKDYLTGQLGDVLKMRVQIILH</sequence>
<feature type="domain" description="EGF-like" evidence="16">
    <location>
        <begin position="2360"/>
        <end position="2399"/>
    </location>
</feature>
<dbReference type="FunFam" id="2.10.25.10:FF:000071">
    <property type="entry name" value="Fibrillin 2"/>
    <property type="match status" value="1"/>
</dbReference>
<dbReference type="InterPro" id="IPR049883">
    <property type="entry name" value="NOTCH1_EGF-like"/>
</dbReference>
<feature type="domain" description="EGF-like" evidence="16">
    <location>
        <begin position="1441"/>
        <end position="1482"/>
    </location>
</feature>
<dbReference type="FunFam" id="2.10.25.10:FF:000008">
    <property type="entry name" value="Signal peptide, CUB domain, EGF-like 2"/>
    <property type="match status" value="1"/>
</dbReference>
<evidence type="ECO:0000256" key="1">
    <source>
        <dbReference type="ARBA" id="ARBA00004498"/>
    </source>
</evidence>
<feature type="domain" description="EGF-like" evidence="16">
    <location>
        <begin position="1483"/>
        <end position="1523"/>
    </location>
</feature>
<feature type="disulfide bond" evidence="14">
    <location>
        <begin position="2364"/>
        <end position="2374"/>
    </location>
</feature>
<keyword evidence="12" id="KW-0325">Glycoprotein</keyword>
<dbReference type="PROSITE" id="PS01186">
    <property type="entry name" value="EGF_2"/>
    <property type="match status" value="24"/>
</dbReference>
<keyword evidence="10" id="KW-0106">Calcium</keyword>
<dbReference type="GO" id="GO:0030855">
    <property type="term" value="P:epithelial cell differentiation"/>
    <property type="evidence" value="ECO:0007669"/>
    <property type="project" value="UniProtKB-ARBA"/>
</dbReference>
<evidence type="ECO:0000256" key="6">
    <source>
        <dbReference type="ARBA" id="ARBA00022553"/>
    </source>
</evidence>
<evidence type="ECO:0000256" key="3">
    <source>
        <dbReference type="ARBA" id="ARBA00022525"/>
    </source>
</evidence>
<organism evidence="18 19">
    <name type="scientific">Amphiprion percula</name>
    <name type="common">Orange clownfish</name>
    <name type="synonym">Lutjanus percula</name>
    <dbReference type="NCBI Taxonomy" id="161767"/>
    <lineage>
        <taxon>Eukaryota</taxon>
        <taxon>Metazoa</taxon>
        <taxon>Chordata</taxon>
        <taxon>Craniata</taxon>
        <taxon>Vertebrata</taxon>
        <taxon>Euteleostomi</taxon>
        <taxon>Actinopterygii</taxon>
        <taxon>Neopterygii</taxon>
        <taxon>Teleostei</taxon>
        <taxon>Neoteleostei</taxon>
        <taxon>Acanthomorphata</taxon>
        <taxon>Ovalentaria</taxon>
        <taxon>Pomacentridae</taxon>
        <taxon>Amphiprion</taxon>
    </lineage>
</organism>
<dbReference type="FunFam" id="2.10.25.10:FF:000014">
    <property type="entry name" value="Latent-transforming growth factor beta-binding protein 3"/>
    <property type="match status" value="1"/>
</dbReference>
<dbReference type="InterPro" id="IPR052080">
    <property type="entry name" value="vWF_C/EGF_Fibrillin"/>
</dbReference>
<evidence type="ECO:0000256" key="10">
    <source>
        <dbReference type="ARBA" id="ARBA00022837"/>
    </source>
</evidence>
<dbReference type="PROSITE" id="PS01187">
    <property type="entry name" value="EGF_CA"/>
    <property type="match status" value="15"/>
</dbReference>
<feature type="domain" description="TB" evidence="17">
    <location>
        <begin position="161"/>
        <end position="204"/>
    </location>
</feature>
<dbReference type="Pfam" id="PF12661">
    <property type="entry name" value="hEGF"/>
    <property type="match status" value="1"/>
</dbReference>
<dbReference type="PROSITE" id="PS00022">
    <property type="entry name" value="EGF_1"/>
    <property type="match status" value="1"/>
</dbReference>
<name>A0A3P8UDQ4_AMPPE</name>
<feature type="domain" description="TB" evidence="17">
    <location>
        <begin position="311"/>
        <end position="358"/>
    </location>
</feature>
<dbReference type="InterPro" id="IPR001881">
    <property type="entry name" value="EGF-like_Ca-bd_dom"/>
</dbReference>
<feature type="domain" description="EGF-like" evidence="16">
    <location>
        <begin position="1155"/>
        <end position="1195"/>
    </location>
</feature>
<evidence type="ECO:0000256" key="15">
    <source>
        <dbReference type="SAM" id="SignalP"/>
    </source>
</evidence>
<dbReference type="GO" id="GO:0001527">
    <property type="term" value="C:microfibril"/>
    <property type="evidence" value="ECO:0007669"/>
    <property type="project" value="UniProtKB-ARBA"/>
</dbReference>
<feature type="domain" description="EGF-like" evidence="16">
    <location>
        <begin position="1642"/>
        <end position="1679"/>
    </location>
</feature>
<feature type="domain" description="EGF-like" evidence="16">
    <location>
        <begin position="542"/>
        <end position="582"/>
    </location>
</feature>
<feature type="domain" description="TB" evidence="17">
    <location>
        <begin position="1365"/>
        <end position="1424"/>
    </location>
</feature>
<dbReference type="PANTHER" id="PTHR47333:SF5">
    <property type="entry name" value="FIBRILLIN-3"/>
    <property type="match status" value="1"/>
</dbReference>
<evidence type="ECO:0000256" key="8">
    <source>
        <dbReference type="ARBA" id="ARBA00022729"/>
    </source>
</evidence>
<comment type="subcellular location">
    <subcellularLocation>
        <location evidence="1">Secreted</location>
        <location evidence="1">Extracellular space</location>
        <location evidence="1">Extracellular matrix</location>
    </subcellularLocation>
</comment>
<evidence type="ECO:0000259" key="16">
    <source>
        <dbReference type="PROSITE" id="PS50026"/>
    </source>
</evidence>
<dbReference type="FunFam" id="3.90.290.10:FF:000007">
    <property type="entry name" value="Fibrillin 2"/>
    <property type="match status" value="1"/>
</dbReference>
<dbReference type="SMART" id="SM00181">
    <property type="entry name" value="EGF"/>
    <property type="match status" value="41"/>
</dbReference>
<feature type="domain" description="EGF-like" evidence="16">
    <location>
        <begin position="223"/>
        <end position="264"/>
    </location>
</feature>
<dbReference type="GO" id="GO:0005179">
    <property type="term" value="F:hormone activity"/>
    <property type="evidence" value="ECO:0007669"/>
    <property type="project" value="UniProtKB-KW"/>
</dbReference>
<keyword evidence="7" id="KW-0372">Hormone</keyword>
<feature type="domain" description="EGF-like" evidence="16">
    <location>
        <begin position="2040"/>
        <end position="2083"/>
    </location>
</feature>
<feature type="domain" description="EGF-like" evidence="16">
    <location>
        <begin position="1805"/>
        <end position="1846"/>
    </location>
</feature>
<evidence type="ECO:0000256" key="11">
    <source>
        <dbReference type="ARBA" id="ARBA00023157"/>
    </source>
</evidence>
<dbReference type="Gene3D" id="3.90.290.10">
    <property type="entry name" value="TGF-beta binding (TB) domain"/>
    <property type="match status" value="9"/>
</dbReference>
<keyword evidence="3" id="KW-0964">Secreted</keyword>
<dbReference type="PROSITE" id="PS51364">
    <property type="entry name" value="TB"/>
    <property type="match status" value="9"/>
</dbReference>
<dbReference type="Proteomes" id="UP000265080">
    <property type="component" value="Chromosome 1"/>
</dbReference>
<dbReference type="GO" id="GO:0005509">
    <property type="term" value="F:calcium ion binding"/>
    <property type="evidence" value="ECO:0007669"/>
    <property type="project" value="InterPro"/>
</dbReference>